<comment type="caution">
    <text evidence="1">The sequence shown here is derived from an EMBL/GenBank/DDBJ whole genome shotgun (WGS) entry which is preliminary data.</text>
</comment>
<sequence length="144" mass="15734">MGQVAEEAVSNYGIHSSRQPSATQIQRDIQALGFARGVGGGSTEGIGEAEYQVRYSIALLWPEREWARAVCISYWETGESFDPLRVGAAGERGVFQVHPVHINRFISYGGWGSAFIVSVNASVAYEIWLDDGGSFKQWTTASLC</sequence>
<accession>A0A0F9TSK2</accession>
<evidence type="ECO:0008006" key="2">
    <source>
        <dbReference type="Google" id="ProtNLM"/>
    </source>
</evidence>
<reference evidence="1" key="1">
    <citation type="journal article" date="2015" name="Nature">
        <title>Complex archaea that bridge the gap between prokaryotes and eukaryotes.</title>
        <authorList>
            <person name="Spang A."/>
            <person name="Saw J.H."/>
            <person name="Jorgensen S.L."/>
            <person name="Zaremba-Niedzwiedzka K."/>
            <person name="Martijn J."/>
            <person name="Lind A.E."/>
            <person name="van Eijk R."/>
            <person name="Schleper C."/>
            <person name="Guy L."/>
            <person name="Ettema T.J."/>
        </authorList>
    </citation>
    <scope>NUCLEOTIDE SEQUENCE</scope>
</reference>
<dbReference type="AlphaFoldDB" id="A0A0F9TSK2"/>
<protein>
    <recommendedName>
        <fullName evidence="2">Transglycosylase SLT domain-containing protein</fullName>
    </recommendedName>
</protein>
<name>A0A0F9TSK2_9ZZZZ</name>
<dbReference type="EMBL" id="LAZR01000203">
    <property type="protein sequence ID" value="KKN82294.1"/>
    <property type="molecule type" value="Genomic_DNA"/>
</dbReference>
<evidence type="ECO:0000313" key="1">
    <source>
        <dbReference type="EMBL" id="KKN82294.1"/>
    </source>
</evidence>
<organism evidence="1">
    <name type="scientific">marine sediment metagenome</name>
    <dbReference type="NCBI Taxonomy" id="412755"/>
    <lineage>
        <taxon>unclassified sequences</taxon>
        <taxon>metagenomes</taxon>
        <taxon>ecological metagenomes</taxon>
    </lineage>
</organism>
<proteinExistence type="predicted"/>
<gene>
    <name evidence="1" type="ORF">LCGC14_0311070</name>
</gene>